<accession>E3SSR5</accession>
<dbReference type="EMBL" id="GU075905">
    <property type="protein sequence ID" value="ADO99843.1"/>
    <property type="molecule type" value="Genomic_DNA"/>
</dbReference>
<proteinExistence type="predicted"/>
<dbReference type="RefSeq" id="YP_004323434.1">
    <property type="nucleotide sequence ID" value="NC_015284.1"/>
</dbReference>
<dbReference type="KEGG" id="vg:10327936"/>
<gene>
    <name evidence="1" type="ORF">PHM2_065</name>
</gene>
<dbReference type="GeneID" id="10327936"/>
<evidence type="ECO:0000313" key="1">
    <source>
        <dbReference type="EMBL" id="ADO99843.1"/>
    </source>
</evidence>
<name>E3SSR5_9CAUD</name>
<keyword evidence="2" id="KW-1185">Reference proteome</keyword>
<reference evidence="1 2" key="1">
    <citation type="journal article" date="2010" name="Environ. Microbiol.">
        <title>Genomic analysis of oceanic cyanobacterial myoviruses compared with T4-like myoviruses from diverse hosts and environments.</title>
        <authorList>
            <person name="Sullivan M.B."/>
            <person name="Huang K.H."/>
            <person name="Ignacio-Espinoza J.C."/>
            <person name="Berlin A.M."/>
            <person name="Kelly L."/>
            <person name="Weigele P.R."/>
            <person name="DeFrancesco A.S."/>
            <person name="Kern S.E."/>
            <person name="Thompson L.R."/>
            <person name="Young S."/>
            <person name="Yandava C."/>
            <person name="Fu R."/>
            <person name="Krastins B."/>
            <person name="Chase M."/>
            <person name="Sarracino D."/>
            <person name="Osburne M.S."/>
            <person name="Henn M.R."/>
            <person name="Chisholm S.W."/>
        </authorList>
    </citation>
    <scope>NUCLEOTIDE SEQUENCE [LARGE SCALE GENOMIC DNA]</scope>
    <source>
        <strain evidence="1">M4-259</strain>
    </source>
</reference>
<evidence type="ECO:0000313" key="2">
    <source>
        <dbReference type="Proteomes" id="UP000006538"/>
    </source>
</evidence>
<protein>
    <submittedName>
        <fullName evidence="1">Uncharacterized protein</fullName>
    </submittedName>
</protein>
<organism evidence="1 2">
    <name type="scientific">Prochlorococcus phage P-HM2</name>
    <dbReference type="NCBI Taxonomy" id="445696"/>
    <lineage>
        <taxon>Viruses</taxon>
        <taxon>Duplodnaviria</taxon>
        <taxon>Heunggongvirae</taxon>
        <taxon>Uroviricota</taxon>
        <taxon>Caudoviricetes</taxon>
        <taxon>Eurybiavirus</taxon>
        <taxon>Eurybiavirus PHM2</taxon>
    </lineage>
</organism>
<sequence>MFILIVYYMDTAYTTTYVPLILLSHCCLHSVPAAYTIKDVSE</sequence>
<dbReference type="Proteomes" id="UP000006538">
    <property type="component" value="Segment"/>
</dbReference>